<sequence>MKRRIVGLAWAFALAGISVQSCANPASLGPGRAHDAGATEATPSFTDPSDGGKEAEVEPLRACIGTECPSPFATCPAIDDSRPGSRYKCDIDLSSDNENCGECGHVCPVFDQLNLLSQCTNGKCIAACQSQELKDCNDRIEDGCETDVTTDESNCGACGNVCPQGVACIAGVCGCLNGKIQCNGRCVDPQGDDKNCGGCGNVCTPPDGKAPPAHTRFGCVGGTCGQPKCIDDGNEKWTDCNGTMSDGCEINLLAPDPENCGQCSVACKADEQCRLFHGGYSCGCKSGLTECEHDAVHACTDLSTDLGHCGACNHDCPYVDMMQRPHQWPTCIDGVCGTACEPGWGDCNRTPADGCETNLLVSTGDCGACGHACDAAAGQPCINGVCLMVSCDAGETH</sequence>
<dbReference type="PROSITE" id="PS51257">
    <property type="entry name" value="PROKAR_LIPOPROTEIN"/>
    <property type="match status" value="1"/>
</dbReference>
<dbReference type="EMBL" id="CP012333">
    <property type="protein sequence ID" value="AKU99502.1"/>
    <property type="molecule type" value="Genomic_DNA"/>
</dbReference>
<proteinExistence type="predicted"/>
<evidence type="ECO:0000313" key="4">
    <source>
        <dbReference type="EMBL" id="AKU99502.1"/>
    </source>
</evidence>
<reference evidence="4 5" key="1">
    <citation type="submission" date="2015-08" db="EMBL/GenBank/DDBJ databases">
        <authorList>
            <person name="Babu N.S."/>
            <person name="Beckwith C.J."/>
            <person name="Beseler K.G."/>
            <person name="Brison A."/>
            <person name="Carone J.V."/>
            <person name="Caskin T.P."/>
            <person name="Diamond M."/>
            <person name="Durham M.E."/>
            <person name="Foxe J.M."/>
            <person name="Go M."/>
            <person name="Henderson B.A."/>
            <person name="Jones I.B."/>
            <person name="McGettigan J.A."/>
            <person name="Micheletti S.J."/>
            <person name="Nasrallah M.E."/>
            <person name="Ortiz D."/>
            <person name="Piller C.R."/>
            <person name="Privatt S.R."/>
            <person name="Schneider S.L."/>
            <person name="Sharp S."/>
            <person name="Smith T.C."/>
            <person name="Stanton J.D."/>
            <person name="Ullery H.E."/>
            <person name="Wilson R.J."/>
            <person name="Serrano M.G."/>
            <person name="Buck G."/>
            <person name="Lee V."/>
            <person name="Wang Y."/>
            <person name="Carvalho R."/>
            <person name="Voegtly L."/>
            <person name="Shi R."/>
            <person name="Duckworth R."/>
            <person name="Johnson A."/>
            <person name="Loviza R."/>
            <person name="Walstead R."/>
            <person name="Shah Z."/>
            <person name="Kiflezghi M."/>
            <person name="Wade K."/>
            <person name="Ball S.L."/>
            <person name="Bradley K.W."/>
            <person name="Asai D.J."/>
            <person name="Bowman C.A."/>
            <person name="Russell D.A."/>
            <person name="Pope W.H."/>
            <person name="Jacobs-Sera D."/>
            <person name="Hendrix R.W."/>
            <person name="Hatfull G.F."/>
        </authorList>
    </citation>
    <scope>NUCLEOTIDE SEQUENCE [LARGE SCALE GENOMIC DNA]</scope>
    <source>
        <strain evidence="4 5">DSM 27648</strain>
    </source>
</reference>
<dbReference type="PANTHER" id="PTHR33227">
    <property type="entry name" value="STIGMA-SPECIFIC STIG1-LIKE PROTEIN 3"/>
    <property type="match status" value="1"/>
</dbReference>
<feature type="chain" id="PRO_5005466959" evidence="3">
    <location>
        <begin position="24"/>
        <end position="397"/>
    </location>
</feature>
<dbReference type="STRING" id="1391654.AKJ09_06166"/>
<protein>
    <submittedName>
        <fullName evidence="4">Tryptophan synthase alpha chain</fullName>
    </submittedName>
</protein>
<dbReference type="AlphaFoldDB" id="A0A0K1Q185"/>
<evidence type="ECO:0000256" key="3">
    <source>
        <dbReference type="SAM" id="SignalP"/>
    </source>
</evidence>
<evidence type="ECO:0000256" key="2">
    <source>
        <dbReference type="SAM" id="MobiDB-lite"/>
    </source>
</evidence>
<feature type="signal peptide" evidence="3">
    <location>
        <begin position="1"/>
        <end position="23"/>
    </location>
</feature>
<evidence type="ECO:0000313" key="5">
    <source>
        <dbReference type="Proteomes" id="UP000064967"/>
    </source>
</evidence>
<dbReference type="KEGG" id="llu:AKJ09_06166"/>
<organism evidence="4 5">
    <name type="scientific">Labilithrix luteola</name>
    <dbReference type="NCBI Taxonomy" id="1391654"/>
    <lineage>
        <taxon>Bacteria</taxon>
        <taxon>Pseudomonadati</taxon>
        <taxon>Myxococcota</taxon>
        <taxon>Polyangia</taxon>
        <taxon>Polyangiales</taxon>
        <taxon>Labilitrichaceae</taxon>
        <taxon>Labilithrix</taxon>
    </lineage>
</organism>
<dbReference type="OrthoDB" id="5492401at2"/>
<accession>A0A0K1Q185</accession>
<dbReference type="InterPro" id="IPR006969">
    <property type="entry name" value="Stig-like"/>
</dbReference>
<keyword evidence="5" id="KW-1185">Reference proteome</keyword>
<evidence type="ECO:0000256" key="1">
    <source>
        <dbReference type="ARBA" id="ARBA00022729"/>
    </source>
</evidence>
<keyword evidence="1 3" id="KW-0732">Signal</keyword>
<gene>
    <name evidence="4" type="ORF">AKJ09_06166</name>
</gene>
<dbReference type="RefSeq" id="WP_146650949.1">
    <property type="nucleotide sequence ID" value="NZ_CP012333.1"/>
</dbReference>
<dbReference type="PATRIC" id="fig|1391654.3.peg.6254"/>
<feature type="region of interest" description="Disordered" evidence="2">
    <location>
        <begin position="30"/>
        <end position="54"/>
    </location>
</feature>
<dbReference type="Proteomes" id="UP000064967">
    <property type="component" value="Chromosome"/>
</dbReference>
<name>A0A0K1Q185_9BACT</name>
<dbReference type="PANTHER" id="PTHR33227:SF48">
    <property type="entry name" value="STIGMA-SPECIFIC STIG1-LIKE PROTEIN 4"/>
    <property type="match status" value="1"/>
</dbReference>